<evidence type="ECO:0000256" key="2">
    <source>
        <dbReference type="ARBA" id="ARBA00022670"/>
    </source>
</evidence>
<evidence type="ECO:0000256" key="3">
    <source>
        <dbReference type="ARBA" id="ARBA00022801"/>
    </source>
</evidence>
<dbReference type="Gene3D" id="3.40.50.200">
    <property type="entry name" value="Peptidase S8/S53 domain"/>
    <property type="match status" value="1"/>
</dbReference>
<accession>A0A5M3Q5X8</accession>
<dbReference type="InterPro" id="IPR000209">
    <property type="entry name" value="Peptidase_S8/S53_dom"/>
</dbReference>
<evidence type="ECO:0000256" key="7">
    <source>
        <dbReference type="RuleBase" id="RU003355"/>
    </source>
</evidence>
<dbReference type="PROSITE" id="PS00138">
    <property type="entry name" value="SUBTILASE_SER"/>
    <property type="match status" value="1"/>
</dbReference>
<evidence type="ECO:0000256" key="5">
    <source>
        <dbReference type="PIRSR" id="PIRSR615500-1"/>
    </source>
</evidence>
<feature type="active site" description="Charge relay system" evidence="5 6">
    <location>
        <position position="126"/>
    </location>
</feature>
<dbReference type="RefSeq" id="WP_136630875.1">
    <property type="nucleotide sequence ID" value="NZ_BGZI01000045.1"/>
</dbReference>
<keyword evidence="2 6" id="KW-0645">Protease</keyword>
<evidence type="ECO:0000256" key="1">
    <source>
        <dbReference type="ARBA" id="ARBA00011073"/>
    </source>
</evidence>
<keyword evidence="4 6" id="KW-0720">Serine protease</keyword>
<proteinExistence type="inferred from homology"/>
<dbReference type="InterPro" id="IPR015500">
    <property type="entry name" value="Peptidase_S8_subtilisin-rel"/>
</dbReference>
<keyword evidence="3 6" id="KW-0378">Hydrolase</keyword>
<name>A0A5M3Q5X8_9GAMM</name>
<comment type="caution">
    <text evidence="9">The sequence shown here is derived from an EMBL/GenBank/DDBJ whole genome shotgun (WGS) entry which is preliminary data.</text>
</comment>
<evidence type="ECO:0000259" key="8">
    <source>
        <dbReference type="Pfam" id="PF00082"/>
    </source>
</evidence>
<gene>
    <name evidence="9" type="ORF">MSSD14B_41590</name>
</gene>
<dbReference type="GO" id="GO:0006508">
    <property type="term" value="P:proteolysis"/>
    <property type="evidence" value="ECO:0007669"/>
    <property type="project" value="UniProtKB-KW"/>
</dbReference>
<dbReference type="Pfam" id="PF00082">
    <property type="entry name" value="Peptidase_S8"/>
    <property type="match status" value="1"/>
</dbReference>
<evidence type="ECO:0000313" key="9">
    <source>
        <dbReference type="EMBL" id="GBO90491.1"/>
    </source>
</evidence>
<dbReference type="PROSITE" id="PS51257">
    <property type="entry name" value="PROKAR_LIPOPROTEIN"/>
    <property type="match status" value="1"/>
</dbReference>
<organism evidence="9 10">
    <name type="scientific">Marinobacter salsuginis</name>
    <dbReference type="NCBI Taxonomy" id="418719"/>
    <lineage>
        <taxon>Bacteria</taxon>
        <taxon>Pseudomonadati</taxon>
        <taxon>Pseudomonadota</taxon>
        <taxon>Gammaproteobacteria</taxon>
        <taxon>Pseudomonadales</taxon>
        <taxon>Marinobacteraceae</taxon>
        <taxon>Marinobacter</taxon>
    </lineage>
</organism>
<dbReference type="PROSITE" id="PS00136">
    <property type="entry name" value="SUBTILASE_ASP"/>
    <property type="match status" value="1"/>
</dbReference>
<dbReference type="PRINTS" id="PR00723">
    <property type="entry name" value="SUBTILISIN"/>
</dbReference>
<evidence type="ECO:0000313" key="10">
    <source>
        <dbReference type="Proteomes" id="UP000387223"/>
    </source>
</evidence>
<sequence length="400" mass="41778">MKRSIFAVGFSVVLAACGGGGGGGGTVETPVTPGDGIVEADHLSAINADYAANLSITGSGVTVAVIDSGVNVAHEEFSGKTLNQNSGSFSDPASVYTQQEIQDMGISGNDFNDAIRTGDQEDVQGHGTHVTSQLWGENVGVAPGVDLLMLDVYEQFSPNSVTAKGLIEDLNGWGVDFANASLTGVDYFENSQFRDERPTFAPLEQNDIGWIVAAGNFGLDMTEVFVTNPIDCGALTQEQRDANLVCTFIFDATTVDLLVKDAGLAEQTLWVGAVDDETFEISEFTLSGGIAAGSNVPGSDPDIQARWISAPGTQINGPFFDNNTDYINVSGTSQAAPMVTGAAALVKSQFPTLSNAAVLQILLDTADSSFAGYDVTQHGQGVLDIEAALQVNPADYVDPI</sequence>
<dbReference type="AlphaFoldDB" id="A0A5M3Q5X8"/>
<dbReference type="Proteomes" id="UP000387223">
    <property type="component" value="Unassembled WGS sequence"/>
</dbReference>
<dbReference type="PANTHER" id="PTHR43806">
    <property type="entry name" value="PEPTIDASE S8"/>
    <property type="match status" value="1"/>
</dbReference>
<dbReference type="EMBL" id="BGZI01000045">
    <property type="protein sequence ID" value="GBO90491.1"/>
    <property type="molecule type" value="Genomic_DNA"/>
</dbReference>
<dbReference type="PROSITE" id="PS51892">
    <property type="entry name" value="SUBTILASE"/>
    <property type="match status" value="1"/>
</dbReference>
<feature type="active site" description="Charge relay system" evidence="5 6">
    <location>
        <position position="333"/>
    </location>
</feature>
<dbReference type="GO" id="GO:0004252">
    <property type="term" value="F:serine-type endopeptidase activity"/>
    <property type="evidence" value="ECO:0007669"/>
    <property type="project" value="UniProtKB-UniRule"/>
</dbReference>
<evidence type="ECO:0000256" key="4">
    <source>
        <dbReference type="ARBA" id="ARBA00022825"/>
    </source>
</evidence>
<comment type="similarity">
    <text evidence="1 6 7">Belongs to the peptidase S8 family.</text>
</comment>
<protein>
    <recommendedName>
        <fullName evidence="8">Peptidase S8/S53 domain-containing protein</fullName>
    </recommendedName>
</protein>
<dbReference type="PANTHER" id="PTHR43806:SF11">
    <property type="entry name" value="CEREVISIN-RELATED"/>
    <property type="match status" value="1"/>
</dbReference>
<dbReference type="InterPro" id="IPR050131">
    <property type="entry name" value="Peptidase_S8_subtilisin-like"/>
</dbReference>
<dbReference type="SUPFAM" id="SSF52743">
    <property type="entry name" value="Subtilisin-like"/>
    <property type="match status" value="1"/>
</dbReference>
<dbReference type="InterPro" id="IPR023828">
    <property type="entry name" value="Peptidase_S8_Ser-AS"/>
</dbReference>
<evidence type="ECO:0000256" key="6">
    <source>
        <dbReference type="PROSITE-ProRule" id="PRU01240"/>
    </source>
</evidence>
<reference evidence="9 10" key="1">
    <citation type="journal article" date="2019" name="J. Gen. Appl. Microbiol.">
        <title>Aerobic degradation of cis-dichloroethene by the marine bacterium Marinobacter salsuginis strain 5N-3.</title>
        <authorList>
            <person name="Inoue Y."/>
            <person name="Fukunaga Y."/>
            <person name="Katsumata H."/>
            <person name="Ohji S."/>
            <person name="Hosoyama A."/>
            <person name="Mori K."/>
            <person name="Ando K."/>
        </authorList>
    </citation>
    <scope>NUCLEOTIDE SEQUENCE [LARGE SCALE GENOMIC DNA]</scope>
    <source>
        <strain evidence="9 10">NBRC 109114</strain>
    </source>
</reference>
<dbReference type="InterPro" id="IPR023827">
    <property type="entry name" value="Peptidase_S8_Asp-AS"/>
</dbReference>
<feature type="domain" description="Peptidase S8/S53" evidence="8">
    <location>
        <begin position="58"/>
        <end position="380"/>
    </location>
</feature>
<dbReference type="InterPro" id="IPR036852">
    <property type="entry name" value="Peptidase_S8/S53_dom_sf"/>
</dbReference>
<feature type="active site" description="Charge relay system" evidence="5 6">
    <location>
        <position position="67"/>
    </location>
</feature>